<dbReference type="AlphaFoldDB" id="A0A655ZIC1"/>
<evidence type="ECO:0000313" key="2">
    <source>
        <dbReference type="Proteomes" id="UP000041770"/>
    </source>
</evidence>
<dbReference type="Proteomes" id="UP000041770">
    <property type="component" value="Unassembled WGS sequence"/>
</dbReference>
<accession>A0A655ZIC1</accession>
<evidence type="ECO:0000313" key="1">
    <source>
        <dbReference type="EMBL" id="CSC70441.1"/>
    </source>
</evidence>
<organism evidence="1 2">
    <name type="scientific">Vibrio cholerae</name>
    <dbReference type="NCBI Taxonomy" id="666"/>
    <lineage>
        <taxon>Bacteria</taxon>
        <taxon>Pseudomonadati</taxon>
        <taxon>Pseudomonadota</taxon>
        <taxon>Gammaproteobacteria</taxon>
        <taxon>Vibrionales</taxon>
        <taxon>Vibrionaceae</taxon>
        <taxon>Vibrio</taxon>
    </lineage>
</organism>
<proteinExistence type="predicted"/>
<sequence length="37" mass="4261">MDNQLVIITININVAIADTSIFTYLNLVVRFYPNFIT</sequence>
<reference evidence="1 2" key="1">
    <citation type="submission" date="2015-07" db="EMBL/GenBank/DDBJ databases">
        <authorList>
            <consortium name="Pathogen Informatics"/>
        </authorList>
    </citation>
    <scope>NUCLEOTIDE SEQUENCE [LARGE SCALE GENOMIC DNA]</scope>
    <source>
        <strain evidence="1 2">A316</strain>
    </source>
</reference>
<dbReference type="EMBL" id="CWQY01000012">
    <property type="protein sequence ID" value="CSC70441.1"/>
    <property type="molecule type" value="Genomic_DNA"/>
</dbReference>
<protein>
    <submittedName>
        <fullName evidence="1">Uncharacterized protein</fullName>
    </submittedName>
</protein>
<name>A0A655ZIC1_VIBCL</name>
<gene>
    <name evidence="1" type="ORF">ERS013200_02052</name>
</gene>